<dbReference type="Proteomes" id="UP000714380">
    <property type="component" value="Unassembled WGS sequence"/>
</dbReference>
<protein>
    <recommendedName>
        <fullName evidence="4">Twin-arginine translocation pathway signal protein</fullName>
    </recommendedName>
</protein>
<accession>A0ABS7ZL53</accession>
<feature type="chain" id="PRO_5046426662" description="Twin-arginine translocation pathway signal protein" evidence="1">
    <location>
        <begin position="30"/>
        <end position="179"/>
    </location>
</feature>
<evidence type="ECO:0000313" key="2">
    <source>
        <dbReference type="EMBL" id="MCA6062422.1"/>
    </source>
</evidence>
<dbReference type="PROSITE" id="PS51318">
    <property type="entry name" value="TAT"/>
    <property type="match status" value="1"/>
</dbReference>
<evidence type="ECO:0008006" key="4">
    <source>
        <dbReference type="Google" id="ProtNLM"/>
    </source>
</evidence>
<comment type="caution">
    <text evidence="2">The sequence shown here is derived from an EMBL/GenBank/DDBJ whole genome shotgun (WGS) entry which is preliminary data.</text>
</comment>
<proteinExistence type="predicted"/>
<name>A0ABS7ZL53_9GAMM</name>
<sequence length="179" mass="19456">MLKITTTRRGFMQLGTASAAALTVGGSLAALTGCSKAPAASGYKVLREGDVRFFRAIAPVVLDQSYPGTLGEQAPERLLHSLDRLIGTLQDYAQSQLLMLLDVMQVAPLRAAMGAPWADWEKVSHADIDAFMQDWKSSSIQLKRMGYGSLCKLLTMCWYSQPETFVTTGYPGPPKKIPA</sequence>
<keyword evidence="3" id="KW-1185">Reference proteome</keyword>
<dbReference type="EMBL" id="JAEDAH010000009">
    <property type="protein sequence ID" value="MCA6062422.1"/>
    <property type="molecule type" value="Genomic_DNA"/>
</dbReference>
<reference evidence="2 3" key="1">
    <citation type="submission" date="2020-12" db="EMBL/GenBank/DDBJ databases">
        <title>Novel Thalassolituus-related marine hydrocarbonoclastic bacteria mediated algae-derived hydrocarbons mineralization in twilight zone of the northern South China Sea.</title>
        <authorList>
            <person name="Dong C."/>
        </authorList>
    </citation>
    <scope>NUCLEOTIDE SEQUENCE [LARGE SCALE GENOMIC DNA]</scope>
    <source>
        <strain evidence="2 3">IMCC1826</strain>
    </source>
</reference>
<evidence type="ECO:0000256" key="1">
    <source>
        <dbReference type="SAM" id="SignalP"/>
    </source>
</evidence>
<gene>
    <name evidence="2" type="ORF">I9W95_02260</name>
</gene>
<keyword evidence="1" id="KW-0732">Signal</keyword>
<dbReference type="PROSITE" id="PS51257">
    <property type="entry name" value="PROKAR_LIPOPROTEIN"/>
    <property type="match status" value="1"/>
</dbReference>
<feature type="signal peptide" evidence="1">
    <location>
        <begin position="1"/>
        <end position="29"/>
    </location>
</feature>
<organism evidence="2 3">
    <name type="scientific">Thalassolituus marinus</name>
    <dbReference type="NCBI Taxonomy" id="671053"/>
    <lineage>
        <taxon>Bacteria</taxon>
        <taxon>Pseudomonadati</taxon>
        <taxon>Pseudomonadota</taxon>
        <taxon>Gammaproteobacteria</taxon>
        <taxon>Oceanospirillales</taxon>
        <taxon>Oceanospirillaceae</taxon>
        <taxon>Thalassolituus</taxon>
    </lineage>
</organism>
<dbReference type="InterPro" id="IPR006311">
    <property type="entry name" value="TAT_signal"/>
</dbReference>
<evidence type="ECO:0000313" key="3">
    <source>
        <dbReference type="Proteomes" id="UP000714380"/>
    </source>
</evidence>